<keyword evidence="2" id="KW-0732">Signal</keyword>
<organism evidence="3 4">
    <name type="scientific">Atta colombica</name>
    <dbReference type="NCBI Taxonomy" id="520822"/>
    <lineage>
        <taxon>Eukaryota</taxon>
        <taxon>Metazoa</taxon>
        <taxon>Ecdysozoa</taxon>
        <taxon>Arthropoda</taxon>
        <taxon>Hexapoda</taxon>
        <taxon>Insecta</taxon>
        <taxon>Pterygota</taxon>
        <taxon>Neoptera</taxon>
        <taxon>Endopterygota</taxon>
        <taxon>Hymenoptera</taxon>
        <taxon>Apocrita</taxon>
        <taxon>Aculeata</taxon>
        <taxon>Formicoidea</taxon>
        <taxon>Formicidae</taxon>
        <taxon>Myrmicinae</taxon>
        <taxon>Atta</taxon>
    </lineage>
</organism>
<feature type="signal peptide" evidence="2">
    <location>
        <begin position="1"/>
        <end position="25"/>
    </location>
</feature>
<reference evidence="3 4" key="1">
    <citation type="submission" date="2015-09" db="EMBL/GenBank/DDBJ databases">
        <title>Atta colombica WGS genome.</title>
        <authorList>
            <person name="Nygaard S."/>
            <person name="Hu H."/>
            <person name="Boomsma J."/>
            <person name="Zhang G."/>
        </authorList>
    </citation>
    <scope>NUCLEOTIDE SEQUENCE [LARGE SCALE GENOMIC DNA]</scope>
    <source>
        <strain evidence="3">Treedump-2</strain>
        <tissue evidence="3">Whole body</tissue>
    </source>
</reference>
<evidence type="ECO:0000256" key="2">
    <source>
        <dbReference type="SAM" id="SignalP"/>
    </source>
</evidence>
<dbReference type="SUPFAM" id="SSF57302">
    <property type="entry name" value="Snake toxin-like"/>
    <property type="match status" value="1"/>
</dbReference>
<protein>
    <submittedName>
        <fullName evidence="3">Uncharacterized protein</fullName>
    </submittedName>
</protein>
<feature type="chain" id="PRO_5008269085" evidence="2">
    <location>
        <begin position="26"/>
        <end position="200"/>
    </location>
</feature>
<dbReference type="InterPro" id="IPR045860">
    <property type="entry name" value="Snake_toxin-like_sf"/>
</dbReference>
<evidence type="ECO:0000313" key="4">
    <source>
        <dbReference type="Proteomes" id="UP000078540"/>
    </source>
</evidence>
<proteinExistence type="predicted"/>
<evidence type="ECO:0000256" key="1">
    <source>
        <dbReference type="SAM" id="Phobius"/>
    </source>
</evidence>
<keyword evidence="1" id="KW-0472">Membrane</keyword>
<name>A0A195AUH6_9HYME</name>
<keyword evidence="1" id="KW-0812">Transmembrane</keyword>
<dbReference type="AlphaFoldDB" id="A0A195AUH6"/>
<keyword evidence="4" id="KW-1185">Reference proteome</keyword>
<evidence type="ECO:0000313" key="3">
    <source>
        <dbReference type="EMBL" id="KYM75888.1"/>
    </source>
</evidence>
<feature type="transmembrane region" description="Helical" evidence="1">
    <location>
        <begin position="35"/>
        <end position="53"/>
    </location>
</feature>
<dbReference type="Proteomes" id="UP000078540">
    <property type="component" value="Unassembled WGS sequence"/>
</dbReference>
<accession>A0A195AUH6</accession>
<dbReference type="CDD" id="cd00117">
    <property type="entry name" value="TFP"/>
    <property type="match status" value="1"/>
</dbReference>
<dbReference type="EMBL" id="KQ976738">
    <property type="protein sequence ID" value="KYM75888.1"/>
    <property type="molecule type" value="Genomic_DNA"/>
</dbReference>
<sequence>MAEPAAVCWLPSGIIWLIFCNFSLATKPDPFEMNMNVHVLITCFLLVTLMALTNGQLMSKEHRTHAASERANDLWCYQCFTMDHGEKCITGNSGNFSDYEHKCMDDRRICMVKRFSYTTSTENSTSSPKTWSLQRNCTNKCEPGCIVIGERTKLYACTACCETNLCNNGTGTANDLTIKEIDLLLALLLQAVLTVIMYPS</sequence>
<dbReference type="STRING" id="520822.A0A195AUH6"/>
<gene>
    <name evidence="3" type="ORF">ALC53_13953</name>
</gene>
<keyword evidence="1" id="KW-1133">Transmembrane helix</keyword>